<dbReference type="InterPro" id="IPR042092">
    <property type="entry name" value="PsdUridine_s_RsuA/RluB/E/F_cat"/>
</dbReference>
<dbReference type="GO" id="GO:0000455">
    <property type="term" value="P:enzyme-directed rRNA pseudouridine synthesis"/>
    <property type="evidence" value="ECO:0007669"/>
    <property type="project" value="UniProtKB-ARBA"/>
</dbReference>
<keyword evidence="3 7" id="KW-0694">RNA-binding</keyword>
<feature type="domain" description="RNA-binding S4" evidence="10">
    <location>
        <begin position="34"/>
        <end position="95"/>
    </location>
</feature>
<organism evidence="11 12">
    <name type="scientific">Nitrosomonas europaea (strain ATCC 19718 / CIP 103999 / KCTC 2705 / NBRC 14298)</name>
    <dbReference type="NCBI Taxonomy" id="228410"/>
    <lineage>
        <taxon>Bacteria</taxon>
        <taxon>Pseudomonadati</taxon>
        <taxon>Pseudomonadota</taxon>
        <taxon>Betaproteobacteria</taxon>
        <taxon>Nitrosomonadales</taxon>
        <taxon>Nitrosomonadaceae</taxon>
        <taxon>Nitrosomonas</taxon>
    </lineage>
</organism>
<protein>
    <recommendedName>
        <fullName evidence="8">Pseudouridine synthase</fullName>
        <ecNumber evidence="8">5.4.99.-</ecNumber>
    </recommendedName>
</protein>
<dbReference type="SUPFAM" id="SSF55174">
    <property type="entry name" value="Alpha-L RNA-binding motif"/>
    <property type="match status" value="1"/>
</dbReference>
<dbReference type="InterPro" id="IPR002942">
    <property type="entry name" value="S4_RNA-bd"/>
</dbReference>
<accession>Q82X60</accession>
<comment type="function">
    <text evidence="6">Responsible for synthesis of pseudouridine from uracil-2605 in 23S ribosomal RNA.</text>
</comment>
<dbReference type="GO" id="GO:0005829">
    <property type="term" value="C:cytosol"/>
    <property type="evidence" value="ECO:0007669"/>
    <property type="project" value="UniProtKB-ARBA"/>
</dbReference>
<dbReference type="InterPro" id="IPR050343">
    <property type="entry name" value="RsuA_PseudoU_synthase"/>
</dbReference>
<dbReference type="Gene3D" id="3.30.70.580">
    <property type="entry name" value="Pseudouridine synthase I, catalytic domain, N-terminal subdomain"/>
    <property type="match status" value="1"/>
</dbReference>
<dbReference type="HOGENOM" id="CLU_024979_1_1_4"/>
<evidence type="ECO:0000256" key="1">
    <source>
        <dbReference type="ARBA" id="ARBA00008348"/>
    </source>
</evidence>
<dbReference type="InterPro" id="IPR020103">
    <property type="entry name" value="PsdUridine_synth_cat_dom_sf"/>
</dbReference>
<dbReference type="FunFam" id="3.30.70.1560:FF:000001">
    <property type="entry name" value="Pseudouridine synthase"/>
    <property type="match status" value="1"/>
</dbReference>
<dbReference type="PANTHER" id="PTHR47683">
    <property type="entry name" value="PSEUDOURIDINE SYNTHASE FAMILY PROTEIN-RELATED"/>
    <property type="match status" value="1"/>
</dbReference>
<comment type="similarity">
    <text evidence="1 8">Belongs to the pseudouridine synthase RsuA family.</text>
</comment>
<dbReference type="CDD" id="cd02556">
    <property type="entry name" value="PseudoU_synth_RluB"/>
    <property type="match status" value="1"/>
</dbReference>
<dbReference type="GeneID" id="87103643"/>
<dbReference type="CDD" id="cd00165">
    <property type="entry name" value="S4"/>
    <property type="match status" value="1"/>
</dbReference>
<dbReference type="KEGG" id="neu:NE0435"/>
<dbReference type="FunFam" id="3.10.290.10:FF:000003">
    <property type="entry name" value="Pseudouridine synthase"/>
    <property type="match status" value="1"/>
</dbReference>
<dbReference type="Pfam" id="PF00849">
    <property type="entry name" value="PseudoU_synth_2"/>
    <property type="match status" value="1"/>
</dbReference>
<dbReference type="Pfam" id="PF01479">
    <property type="entry name" value="S4"/>
    <property type="match status" value="1"/>
</dbReference>
<evidence type="ECO:0000256" key="2">
    <source>
        <dbReference type="ARBA" id="ARBA00022552"/>
    </source>
</evidence>
<keyword evidence="4 8" id="KW-0413">Isomerase</keyword>
<dbReference type="PROSITE" id="PS01149">
    <property type="entry name" value="PSI_RSU"/>
    <property type="match status" value="1"/>
</dbReference>
<dbReference type="NCBIfam" id="TIGR00093">
    <property type="entry name" value="pseudouridine synthase"/>
    <property type="match status" value="1"/>
</dbReference>
<dbReference type="PhylomeDB" id="Q82X60"/>
<dbReference type="STRING" id="228410.NE0435"/>
<dbReference type="EMBL" id="AL954747">
    <property type="protein sequence ID" value="CAD84346.1"/>
    <property type="molecule type" value="Genomic_DNA"/>
</dbReference>
<feature type="region of interest" description="Disordered" evidence="9">
    <location>
        <begin position="1"/>
        <end position="30"/>
    </location>
</feature>
<dbReference type="InterPro" id="IPR000748">
    <property type="entry name" value="PsdUridine_synth_RsuA/RluB/E/F"/>
</dbReference>
<dbReference type="InterPro" id="IPR018496">
    <property type="entry name" value="PsdUridine_synth_RsuA/RluB_CS"/>
</dbReference>
<dbReference type="FunFam" id="3.30.70.580:FF:000009">
    <property type="entry name" value="Pseudouridine synthase"/>
    <property type="match status" value="1"/>
</dbReference>
<sequence>MSADRLKNQKPRRIRKASPASKQSGAAPAAIETSRLQKLLARNGLGSRREIEDMIAAGRVSINGVTAKPGDRAGPGDMIRIDGKIIRFRLAALLPRVIIYHKPEGEIVSVRDPQGRPSVFDKLPHIRSSKWIAIGRLDFNTSGLLIFTTDGTLANHLMHPRYQMEREYAVRIVGELTPEQITRLTTGIELEDGLAKFDQLLDEGGTGTNHWYRIMLKEGRNREVRRMFEALGLTVSRLIRVRFGPVNLPPRLKRGMWIELMDIEVEQLLKLVSQPGAGIPDKPPSMQAGRRS</sequence>
<dbReference type="OrthoDB" id="9807213at2"/>
<reference evidence="11 12" key="1">
    <citation type="journal article" date="2003" name="J. Bacteriol.">
        <title>Complete genome sequence of the ammonia-oxidizing bacterium and obligate chemolithoautotroph Nitrosomonas europaea.</title>
        <authorList>
            <person name="Chain P."/>
            <person name="Lamerdin J."/>
            <person name="Larimer F."/>
            <person name="Regala W."/>
            <person name="Land M."/>
            <person name="Hauser L."/>
            <person name="Hooper A."/>
            <person name="Klotz M."/>
            <person name="Norton J."/>
            <person name="Sayavedra-Soto L."/>
            <person name="Arciero D."/>
            <person name="Hommes N."/>
            <person name="Whittaker M."/>
            <person name="Arp D."/>
        </authorList>
    </citation>
    <scope>NUCLEOTIDE SEQUENCE [LARGE SCALE GENOMIC DNA]</scope>
    <source>
        <strain evidence="12">ATCC 19718 / CIP 103999 / KCTC 2705 / NBRC 14298</strain>
    </source>
</reference>
<name>Q82X60_NITEU</name>
<evidence type="ECO:0000256" key="6">
    <source>
        <dbReference type="ARBA" id="ARBA00037383"/>
    </source>
</evidence>
<dbReference type="GO" id="GO:0003723">
    <property type="term" value="F:RNA binding"/>
    <property type="evidence" value="ECO:0007669"/>
    <property type="project" value="UniProtKB-KW"/>
</dbReference>
<keyword evidence="12" id="KW-1185">Reference proteome</keyword>
<dbReference type="NCBIfam" id="NF007976">
    <property type="entry name" value="PRK10700.1"/>
    <property type="match status" value="1"/>
</dbReference>
<evidence type="ECO:0000313" key="12">
    <source>
        <dbReference type="Proteomes" id="UP000001416"/>
    </source>
</evidence>
<dbReference type="Proteomes" id="UP000001416">
    <property type="component" value="Chromosome"/>
</dbReference>
<dbReference type="InterPro" id="IPR006145">
    <property type="entry name" value="PsdUridine_synth_RsuA/RluA"/>
</dbReference>
<dbReference type="SMART" id="SM00363">
    <property type="entry name" value="S4"/>
    <property type="match status" value="1"/>
</dbReference>
<dbReference type="PROSITE" id="PS50889">
    <property type="entry name" value="S4"/>
    <property type="match status" value="1"/>
</dbReference>
<evidence type="ECO:0000256" key="8">
    <source>
        <dbReference type="RuleBase" id="RU003887"/>
    </source>
</evidence>
<dbReference type="eggNOG" id="COG1187">
    <property type="taxonomic scope" value="Bacteria"/>
</dbReference>
<keyword evidence="2" id="KW-0698">rRNA processing</keyword>
<dbReference type="PANTHER" id="PTHR47683:SF3">
    <property type="entry name" value="RIBOSOMAL LARGE SUBUNIT PSEUDOURIDINE SYNTHASE B"/>
    <property type="match status" value="1"/>
</dbReference>
<evidence type="ECO:0000259" key="10">
    <source>
        <dbReference type="SMART" id="SM00363"/>
    </source>
</evidence>
<dbReference type="InterPro" id="IPR020094">
    <property type="entry name" value="TruA/RsuA/RluB/E/F_N"/>
</dbReference>
<dbReference type="Gene3D" id="3.30.70.1560">
    <property type="entry name" value="Alpha-L RNA-binding motif"/>
    <property type="match status" value="1"/>
</dbReference>
<dbReference type="AlphaFoldDB" id="Q82X60"/>
<evidence type="ECO:0000256" key="7">
    <source>
        <dbReference type="PROSITE-ProRule" id="PRU00182"/>
    </source>
</evidence>
<gene>
    <name evidence="11" type="ordered locus">NE0435</name>
</gene>
<evidence type="ECO:0000256" key="5">
    <source>
        <dbReference type="ARBA" id="ARBA00036944"/>
    </source>
</evidence>
<comment type="catalytic activity">
    <reaction evidence="5">
        <text>uridine(2605) in 23S rRNA = pseudouridine(2605) in 23S rRNA</text>
        <dbReference type="Rhea" id="RHEA:42520"/>
        <dbReference type="Rhea" id="RHEA-COMP:10095"/>
        <dbReference type="Rhea" id="RHEA-COMP:10096"/>
        <dbReference type="ChEBI" id="CHEBI:65314"/>
        <dbReference type="ChEBI" id="CHEBI:65315"/>
        <dbReference type="EC" id="5.4.99.22"/>
    </reaction>
</comment>
<dbReference type="EC" id="5.4.99.-" evidence="8"/>
<evidence type="ECO:0000256" key="9">
    <source>
        <dbReference type="SAM" id="MobiDB-lite"/>
    </source>
</evidence>
<proteinExistence type="inferred from homology"/>
<dbReference type="RefSeq" id="WP_011111070.1">
    <property type="nucleotide sequence ID" value="NC_004757.1"/>
</dbReference>
<evidence type="ECO:0000256" key="3">
    <source>
        <dbReference type="ARBA" id="ARBA00022884"/>
    </source>
</evidence>
<dbReference type="SUPFAM" id="SSF55120">
    <property type="entry name" value="Pseudouridine synthase"/>
    <property type="match status" value="1"/>
</dbReference>
<dbReference type="Gene3D" id="3.10.290.10">
    <property type="entry name" value="RNA-binding S4 domain"/>
    <property type="match status" value="1"/>
</dbReference>
<dbReference type="InterPro" id="IPR036986">
    <property type="entry name" value="S4_RNA-bd_sf"/>
</dbReference>
<dbReference type="GO" id="GO:0160139">
    <property type="term" value="F:23S rRNA pseudouridine(2605) synthase activity"/>
    <property type="evidence" value="ECO:0007669"/>
    <property type="project" value="UniProtKB-EC"/>
</dbReference>
<evidence type="ECO:0000256" key="4">
    <source>
        <dbReference type="ARBA" id="ARBA00023235"/>
    </source>
</evidence>
<evidence type="ECO:0000313" key="11">
    <source>
        <dbReference type="EMBL" id="CAD84346.1"/>
    </source>
</evidence>